<evidence type="ECO:0000313" key="4">
    <source>
        <dbReference type="EMBL" id="MFL0162070.1"/>
    </source>
</evidence>
<accession>A0ABW8RWG2</accession>
<dbReference type="PANTHER" id="PTHR42866:SF2">
    <property type="entry name" value="3-DEOXY-MANNO-OCTULOSONATE CYTIDYLYLTRANSFERASE, MITOCHONDRIAL"/>
    <property type="match status" value="1"/>
</dbReference>
<evidence type="ECO:0000313" key="5">
    <source>
        <dbReference type="Proteomes" id="UP001623558"/>
    </source>
</evidence>
<evidence type="ECO:0000256" key="3">
    <source>
        <dbReference type="ARBA" id="ARBA00022985"/>
    </source>
</evidence>
<dbReference type="RefSeq" id="WP_406750780.1">
    <property type="nucleotide sequence ID" value="NZ_JBEWZH010000004.1"/>
</dbReference>
<keyword evidence="3" id="KW-0448">Lipopolysaccharide biosynthesis</keyword>
<keyword evidence="1" id="KW-0808">Transferase</keyword>
<dbReference type="SUPFAM" id="SSF53448">
    <property type="entry name" value="Nucleotide-diphospho-sugar transferases"/>
    <property type="match status" value="1"/>
</dbReference>
<dbReference type="EMBL" id="JBEWZH010000004">
    <property type="protein sequence ID" value="MFL0162070.1"/>
    <property type="molecule type" value="Genomic_DNA"/>
</dbReference>
<protein>
    <submittedName>
        <fullName evidence="4">3-deoxy-manno-octulosonate cytidylyltransferase</fullName>
    </submittedName>
</protein>
<dbReference type="InterPro" id="IPR003329">
    <property type="entry name" value="Cytidylyl_trans"/>
</dbReference>
<dbReference type="GO" id="GO:0016779">
    <property type="term" value="F:nucleotidyltransferase activity"/>
    <property type="evidence" value="ECO:0007669"/>
    <property type="project" value="UniProtKB-KW"/>
</dbReference>
<reference evidence="4 5" key="1">
    <citation type="submission" date="2024-07" db="EMBL/GenBank/DDBJ databases">
        <authorList>
            <person name="Pitt A."/>
            <person name="Hahn M.W."/>
        </authorList>
    </citation>
    <scope>NUCLEOTIDE SEQUENCE [LARGE SCALE GENOMIC DNA]</scope>
    <source>
        <strain evidence="4 5">1-SAACH-A3</strain>
    </source>
</reference>
<dbReference type="InterPro" id="IPR029044">
    <property type="entry name" value="Nucleotide-diphossugar_trans"/>
</dbReference>
<evidence type="ECO:0000256" key="1">
    <source>
        <dbReference type="ARBA" id="ARBA00022679"/>
    </source>
</evidence>
<name>A0ABW8RWG2_9BACT</name>
<dbReference type="CDD" id="cd02517">
    <property type="entry name" value="CMP-KDO-Synthetase"/>
    <property type="match status" value="1"/>
</dbReference>
<proteinExistence type="predicted"/>
<organism evidence="4 5">
    <name type="scientific">Aquirufa salirivi</name>
    <dbReference type="NCBI Taxonomy" id="3104729"/>
    <lineage>
        <taxon>Bacteria</taxon>
        <taxon>Pseudomonadati</taxon>
        <taxon>Bacteroidota</taxon>
        <taxon>Cytophagia</taxon>
        <taxon>Cytophagales</taxon>
        <taxon>Flectobacillaceae</taxon>
        <taxon>Aquirufa</taxon>
    </lineage>
</organism>
<comment type="caution">
    <text evidence="4">The sequence shown here is derived from an EMBL/GenBank/DDBJ whole genome shotgun (WGS) entry which is preliminary data.</text>
</comment>
<keyword evidence="2 4" id="KW-0548">Nucleotidyltransferase</keyword>
<gene>
    <name evidence="4" type="ORF">U0R11_06670</name>
</gene>
<dbReference type="PANTHER" id="PTHR42866">
    <property type="entry name" value="3-DEOXY-MANNO-OCTULOSONATE CYTIDYLYLTRANSFERASE"/>
    <property type="match status" value="1"/>
</dbReference>
<evidence type="ECO:0000256" key="2">
    <source>
        <dbReference type="ARBA" id="ARBA00022695"/>
    </source>
</evidence>
<keyword evidence="5" id="KW-1185">Reference proteome</keyword>
<dbReference type="Gene3D" id="3.90.550.10">
    <property type="entry name" value="Spore Coat Polysaccharide Biosynthesis Protein SpsA, Chain A"/>
    <property type="match status" value="1"/>
</dbReference>
<dbReference type="InterPro" id="IPR004528">
    <property type="entry name" value="KdsB"/>
</dbReference>
<sequence>MKIIAVIPAHMASVRFPRKILFQFHGLPMIEHVRRRALLSKAFDDVFVATCDEEIASVIHSFGGKVIMTANTHTNGTSRVAEAVKDIDCTHVVLLQGDEPLLLPDHVNQLVEAIKQNPQGESWNATGPIDTEEELDRHSFVKCAVSESNRIIFCFRRSPAYSDFEKKQTFIRKILGLIAFRKDFLQEIVEMPVSRIEQYEFIEQMRVIENGFTMTSVPVSPSLPSVNEPAEADIVLEYIRNIPVQENLLNTIMTNEFKQE</sequence>
<dbReference type="NCBIfam" id="NF003952">
    <property type="entry name" value="PRK05450.1-5"/>
    <property type="match status" value="1"/>
</dbReference>
<dbReference type="Proteomes" id="UP001623558">
    <property type="component" value="Unassembled WGS sequence"/>
</dbReference>
<dbReference type="Pfam" id="PF02348">
    <property type="entry name" value="CTP_transf_3"/>
    <property type="match status" value="1"/>
</dbReference>